<feature type="compositionally biased region" description="Low complexity" evidence="5">
    <location>
        <begin position="788"/>
        <end position="798"/>
    </location>
</feature>
<evidence type="ECO:0000259" key="6">
    <source>
        <dbReference type="PROSITE" id="PS50186"/>
    </source>
</evidence>
<dbReference type="GO" id="GO:0005096">
    <property type="term" value="F:GTPase activator activity"/>
    <property type="evidence" value="ECO:0007669"/>
    <property type="project" value="InterPro"/>
</dbReference>
<feature type="region of interest" description="Disordered" evidence="5">
    <location>
        <begin position="897"/>
        <end position="938"/>
    </location>
</feature>
<dbReference type="GeneID" id="39591742"/>
<evidence type="ECO:0000256" key="1">
    <source>
        <dbReference type="ARBA" id="ARBA00004148"/>
    </source>
</evidence>
<evidence type="ECO:0000256" key="3">
    <source>
        <dbReference type="ARBA" id="ARBA00018529"/>
    </source>
</evidence>
<dbReference type="GO" id="GO:1990130">
    <property type="term" value="C:GATOR1 complex"/>
    <property type="evidence" value="ECO:0007669"/>
    <property type="project" value="TreeGrafter"/>
</dbReference>
<dbReference type="Proteomes" id="UP000279236">
    <property type="component" value="Unassembled WGS sequence"/>
</dbReference>
<dbReference type="OrthoDB" id="39497at2759"/>
<dbReference type="GO" id="GO:0005774">
    <property type="term" value="C:vacuolar membrane"/>
    <property type="evidence" value="ECO:0007669"/>
    <property type="project" value="UniProtKB-SubCell"/>
</dbReference>
<evidence type="ECO:0000256" key="2">
    <source>
        <dbReference type="ARBA" id="ARBA00005643"/>
    </source>
</evidence>
<feature type="region of interest" description="Disordered" evidence="5">
    <location>
        <begin position="753"/>
        <end position="883"/>
    </location>
</feature>
<dbReference type="GO" id="GO:0035556">
    <property type="term" value="P:intracellular signal transduction"/>
    <property type="evidence" value="ECO:0007669"/>
    <property type="project" value="InterPro"/>
</dbReference>
<dbReference type="Pfam" id="PF12257">
    <property type="entry name" value="IML1"/>
    <property type="match status" value="1"/>
</dbReference>
<dbReference type="Gene3D" id="1.10.10.10">
    <property type="entry name" value="Winged helix-like DNA-binding domain superfamily/Winged helix DNA-binding domain"/>
    <property type="match status" value="1"/>
</dbReference>
<feature type="compositionally biased region" description="Polar residues" evidence="5">
    <location>
        <begin position="834"/>
        <end position="857"/>
    </location>
</feature>
<dbReference type="PROSITE" id="PS50186">
    <property type="entry name" value="DEP"/>
    <property type="match status" value="1"/>
</dbReference>
<dbReference type="GO" id="GO:1904262">
    <property type="term" value="P:negative regulation of TORC1 signaling"/>
    <property type="evidence" value="ECO:0007669"/>
    <property type="project" value="TreeGrafter"/>
</dbReference>
<keyword evidence="8" id="KW-1185">Reference proteome</keyword>
<dbReference type="SMART" id="SM00049">
    <property type="entry name" value="DEP"/>
    <property type="match status" value="1"/>
</dbReference>
<dbReference type="PANTHER" id="PTHR13179">
    <property type="entry name" value="DEP DOMAIN CONTAINING PROTEIN 5"/>
    <property type="match status" value="1"/>
</dbReference>
<dbReference type="InterPro" id="IPR000591">
    <property type="entry name" value="DEP_dom"/>
</dbReference>
<evidence type="ECO:0000256" key="5">
    <source>
        <dbReference type="SAM" id="MobiDB-lite"/>
    </source>
</evidence>
<feature type="region of interest" description="Disordered" evidence="5">
    <location>
        <begin position="957"/>
        <end position="985"/>
    </location>
</feature>
<feature type="region of interest" description="Disordered" evidence="5">
    <location>
        <begin position="684"/>
        <end position="741"/>
    </location>
</feature>
<dbReference type="EMBL" id="RSCE01000004">
    <property type="protein sequence ID" value="RSH83512.1"/>
    <property type="molecule type" value="Genomic_DNA"/>
</dbReference>
<feature type="compositionally biased region" description="Pro residues" evidence="5">
    <location>
        <begin position="963"/>
        <end position="976"/>
    </location>
</feature>
<name>A0A427XXG5_9TREE</name>
<evidence type="ECO:0000313" key="7">
    <source>
        <dbReference type="EMBL" id="RSH83512.1"/>
    </source>
</evidence>
<sequence length="1807" mass="201740">MSERSEGKPRASRNRSSTIVHAGTAAWTNDNGQPLAELSASGHPLSHSERRHRKHTVSGKDHGHSQIHQHLYAQGHGHEPAGSKTPIPDSHLQMTPGHKRTSSLPTPDDIHATITQTLSPPLQSPSGSTHQRFNPFSNPDSVFLSLYTYSPSTSSLPPPQSAASSLLPAPAANLSYSRVLLSYASLPWDVKPGDYLEIRRVESTCPPTGRSIPPPVAKANEGDALEGVKPNRGRDGYIFRLGEDHPSVPMNQIQVPNSVAQSFKLQHRQDVEIIRIHEPETANVDFIELHFSQYVGRADMWRLGMSLENTTVHVGEKVILAGGAVRADVQAIWRGRNRYASGIVTSKSKTIFRSKSTQAYVFIQLCQETWEFDEDGERYYEKVLHGFLPDLFGRWTRIGASHLVTIVLFGRVYYDDQDIAYMEKHDLHNGLMKDYRGRWCKDFFRVVVDFERKADWMTSLGDIKKRLERSEREVLLDFHLAELKAKGMHPESEGDINILGKWSFAYEGNVLEAINLALNPFDEHYVDRDLSRTGLSLTILTPGTGHFAVDKNLLRLTTERMIDHGIGLDLVCLTKMPLHSVPLFSYVSSRPKRLVESSAVGAKTRPSTPDPLYFDANMRSGEDRELIDCYSLAFWVYCSFYSKTHDKPFREDRFVPRCKMYQIQMLGILDHNLTTVSVPFLEPEDYDGPRRHVSTDERKAHHDEYDLNTFGGTAQLPTIKDVEPGSPHTSHRSGIDSSLGTSYQSMRLLAQKMEEEKRPRGLAPTSPRPIPSRSSLRSHASIPEEESMSNPSNPSLPETAVLGSGSGGMPDIPLVREPSTKPPPLSQEHRSPGSVGTPQSRIASLTSINTSPSQSVMSGGELQSGASTPKLNSAKRLKTQSSKGSFFGARFSSSWIFGGARSQPSHPTAATETVVRQDVSTGSGANSKPASPMVKTSSLGIDSPSLSLPVPVPGSFLAAPSSPTKPKPVPKRPTQPMPIMSAAGRPLDDEAPLARSLPRSMPRSIPRSLHNSLRPKSMDDSWRNKASAAFGRTTQHTTVNPCNPKESLVDAAGEGGHQRRWQHVRPRLREGKEHAVKWRSLCAPACLPLTTDFMPTAEELNTFYESHSYDIACFPDQVSFLIRPDAANLNLPLAVMREMASQRLSQNFQFIVLPHNTVQKDVDETLPPSVAQKTFLVADTTTSGLRVGGASEVLKDASGAIYLSWSNHVHKLTFDPQKQSVTVQRFVRKIKHSTQAQPYKCLVWPYQLNGFQEATAMFKYPNIDAKLNFNYLDRLIAGEEENLQSNLRFWRTRYLLLPSGRDPTSLAGIMPRSAHGEQYSASEVLMTGAQRVLELMCKNQWKRPGGAQRSLILLPTTFDPSACVLDEGLMTELERLTSGKEKIERGHTLEGLTLQQVAELMNRPNNGLIIRDRWWNFNIHEDSFTGEQFCEWLKTTFTDVATQEQAIEWAQSLLDKGVIEHVTKSHTFHDNLFFYRLAPNYDESVKKAGGARAKSGSWFGKSTGPTPQIVMEQSLSTSPNVRHVPLKLTDKPPKKRKVKMSQSVVIDLDPGRKSDRAEVAILHADIVHNTKNAFHFELNWLGVTAGLLDELRNKCSTLAERYGLRFVEAPVEQIKDVGLKCAYRAPIPIKLAVAPPIIPDLHLRLTETSGAGQCAQFFEYAILMQKFGFVLDVEASERYPESMEVEYAYRQKTKFEYSQFIHRSGLAMVQCVGRDEGFGFLWCDNRPFISAPTRGRGQTVESHPGALTPMTNRQEQARQLREEMEAFCSDPFALRKFYEDVTPRPNYSNVRLLGDDSWAGADQDGYE</sequence>
<dbReference type="InterPro" id="IPR027244">
    <property type="entry name" value="IML1"/>
</dbReference>
<dbReference type="InterPro" id="IPR036388">
    <property type="entry name" value="WH-like_DNA-bd_sf"/>
</dbReference>
<dbReference type="SUPFAM" id="SSF46785">
    <property type="entry name" value="Winged helix' DNA-binding domain"/>
    <property type="match status" value="1"/>
</dbReference>
<dbReference type="InterPro" id="IPR048255">
    <property type="entry name" value="IML1_N"/>
</dbReference>
<accession>A0A427XXG5</accession>
<organism evidence="7 8">
    <name type="scientific">Apiotrichum porosum</name>
    <dbReference type="NCBI Taxonomy" id="105984"/>
    <lineage>
        <taxon>Eukaryota</taxon>
        <taxon>Fungi</taxon>
        <taxon>Dikarya</taxon>
        <taxon>Basidiomycota</taxon>
        <taxon>Agaricomycotina</taxon>
        <taxon>Tremellomycetes</taxon>
        <taxon>Trichosporonales</taxon>
        <taxon>Trichosporonaceae</taxon>
        <taxon>Apiotrichum</taxon>
    </lineage>
</organism>
<reference evidence="7 8" key="1">
    <citation type="submission" date="2018-11" db="EMBL/GenBank/DDBJ databases">
        <title>Genome sequence of Apiotrichum porosum DSM 27194.</title>
        <authorList>
            <person name="Aliyu H."/>
            <person name="Gorte O."/>
            <person name="Ochsenreither K."/>
        </authorList>
    </citation>
    <scope>NUCLEOTIDE SEQUENCE [LARGE SCALE GENOMIC DNA]</scope>
    <source>
        <strain evidence="7 8">DSM 27194</strain>
    </source>
</reference>
<dbReference type="CDD" id="cd04449">
    <property type="entry name" value="DEP_DEPDC5-like"/>
    <property type="match status" value="1"/>
</dbReference>
<feature type="region of interest" description="Disordered" evidence="5">
    <location>
        <begin position="1"/>
        <end position="105"/>
    </location>
</feature>
<feature type="domain" description="DEP" evidence="6">
    <location>
        <begin position="1404"/>
        <end position="1479"/>
    </location>
</feature>
<dbReference type="Pfam" id="PF00610">
    <property type="entry name" value="DEP"/>
    <property type="match status" value="1"/>
</dbReference>
<comment type="similarity">
    <text evidence="2">Belongs to the IML1 family.</text>
</comment>
<comment type="subcellular location">
    <subcellularLocation>
        <location evidence="1">Vacuole membrane</location>
        <topology evidence="1">Peripheral membrane protein</topology>
    </subcellularLocation>
</comment>
<dbReference type="PANTHER" id="PTHR13179:SF8">
    <property type="entry name" value="GATOR COMPLEX PROTEIN DEPDC5"/>
    <property type="match status" value="1"/>
</dbReference>
<dbReference type="RefSeq" id="XP_028477464.1">
    <property type="nucleotide sequence ID" value="XM_028622572.1"/>
</dbReference>
<dbReference type="InterPro" id="IPR036390">
    <property type="entry name" value="WH_DNA-bd_sf"/>
</dbReference>
<feature type="compositionally biased region" description="Polar residues" evidence="5">
    <location>
        <begin position="902"/>
        <end position="911"/>
    </location>
</feature>
<proteinExistence type="inferred from homology"/>
<evidence type="ECO:0000313" key="8">
    <source>
        <dbReference type="Proteomes" id="UP000279236"/>
    </source>
</evidence>
<gene>
    <name evidence="7" type="primary">IML1</name>
    <name evidence="7" type="ORF">EHS24_007199</name>
</gene>
<protein>
    <recommendedName>
        <fullName evidence="3">Vacuolar membrane-associated protein IML1</fullName>
    </recommendedName>
    <alternativeName>
        <fullName evidence="4">Vacuolar membrane-associated protein iml1</fullName>
    </alternativeName>
</protein>
<feature type="compositionally biased region" description="Basic and acidic residues" evidence="5">
    <location>
        <begin position="687"/>
        <end position="705"/>
    </location>
</feature>
<feature type="compositionally biased region" description="Polar residues" evidence="5">
    <location>
        <begin position="918"/>
        <end position="938"/>
    </location>
</feature>
<dbReference type="GO" id="GO:0010508">
    <property type="term" value="P:positive regulation of autophagy"/>
    <property type="evidence" value="ECO:0007669"/>
    <property type="project" value="TreeGrafter"/>
</dbReference>
<dbReference type="STRING" id="105984.A0A427XXG5"/>
<comment type="caution">
    <text evidence="7">The sequence shown here is derived from an EMBL/GenBank/DDBJ whole genome shotgun (WGS) entry which is preliminary data.</text>
</comment>
<evidence type="ECO:0000256" key="4">
    <source>
        <dbReference type="ARBA" id="ARBA00021881"/>
    </source>
</evidence>
<feature type="region of interest" description="Disordered" evidence="5">
    <location>
        <begin position="997"/>
        <end position="1020"/>
    </location>
</feature>